<dbReference type="InterPro" id="IPR001878">
    <property type="entry name" value="Znf_CCHC"/>
</dbReference>
<accession>A0A1L8DJ10</accession>
<feature type="compositionally biased region" description="Basic and acidic residues" evidence="2">
    <location>
        <begin position="20"/>
        <end position="33"/>
    </location>
</feature>
<dbReference type="PROSITE" id="PS50158">
    <property type="entry name" value="ZF_CCHC"/>
    <property type="match status" value="1"/>
</dbReference>
<feature type="region of interest" description="Disordered" evidence="2">
    <location>
        <begin position="419"/>
        <end position="444"/>
    </location>
</feature>
<feature type="region of interest" description="Disordered" evidence="2">
    <location>
        <begin position="68"/>
        <end position="87"/>
    </location>
</feature>
<proteinExistence type="predicted"/>
<keyword evidence="1" id="KW-0863">Zinc-finger</keyword>
<evidence type="ECO:0000313" key="4">
    <source>
        <dbReference type="EMBL" id="JAV06324.1"/>
    </source>
</evidence>
<dbReference type="GO" id="GO:0008270">
    <property type="term" value="F:zinc ion binding"/>
    <property type="evidence" value="ECO:0007669"/>
    <property type="project" value="UniProtKB-KW"/>
</dbReference>
<reference evidence="4" key="1">
    <citation type="submission" date="2016-12" db="EMBL/GenBank/DDBJ databases">
        <title>An insight into the sialome and mialome of the sand fly, Nyssomyia neivai.</title>
        <authorList>
            <person name="Sebastian V."/>
            <person name="Goulart T.M."/>
            <person name="Oliveira W."/>
            <person name="Calvo E."/>
            <person name="Oliveira L.F."/>
            <person name="Pinto M.C."/>
            <person name="Rosselino A.M."/>
            <person name="Ribeiro J.M."/>
        </authorList>
    </citation>
    <scope>NUCLEOTIDE SEQUENCE</scope>
</reference>
<sequence>MPRQSARVLAKNLKDKLKEKEQEIEMMRKRVEDLSYQQSKNVPLPPTPDSQDQQEEQDLDDILFGFDNLRNSSKPKESQSEIPSKKGVVTMTAEDLQSALVAAVNAGKEQKPVTPAPDVVQMMERLMMRQSVGTDTQFFDGSVQDWPLFYAWYNNLTKTCQYADAEKLALLQRCLKGEAKETVRFLLFSPENVNLVVSTLEERYGRPEHLIRSMIAQVKAMPPVKAEKPETLVKFSVALSNMVAAVEQFNRNCYIDNPQLLDELLVKLPLPMQISWSEFCVMRENMDMNVKVFSAWIAHKAKAANYRYQATVSTIVEKKPDKGKTVATVTEPKKEDNPPKMACVFCEGNHASHKCDEFKNLPVSERMNVIKDKKFCFNCLKPGHSSRNCRVKTRCPKPGCGKRHHILLHMDADPVREDAANQEAPQVEVNDSVVNEPPSQKGAEEVDGVVAHFTTPEKILMKILPVNVTGPNGTIKTYAFLDEGATITLMKQSLAMRLGVTGPNVPLTWQGATPETCIDTTSRKVECRIQGGFPKAKRYYLKDVRTIANLSLPGKTVDMAALCRKWKHLEKAPVASMEDAEPEMLIGLDNLPLVTSLKVIKGPWDAPYLVRTLLGWVVLGKMSLTSLPMERVYSLMERHDELIYMVKMPYSIKSHEEVPLDKAQSHRSTKTLWIMEQTMCRDTDERYESSLLWKQVDSPKIPELKEIYMKRMYSELMDERLRKRHLVSHTKELKDSVGNNWYLRVAKTGSMFLNDLLLSDYNDLKTCTWKLEHVSLQRDAVTVDIREMICRVHVRQENTMRQQVHIKGMARIRPPQRFQLNVILFVAVCYPRQTATVKYTNEPEFEDVLESVTGILHHTYKNDDLECADTIEEKKKLIQNPYCDQNFREFDVVHLTANPANEIVLRNINNHVKNAIENKMKQETFYRISADVFVREVSAKVRKILDAVKVWFLKILMEENSAETKTYLDQEELLIMPSDTGKNLPQCNYGSELLLVAKQSVLDLKKMWKLLQCLTDK</sequence>
<dbReference type="InterPro" id="IPR005312">
    <property type="entry name" value="DUF1759"/>
</dbReference>
<evidence type="ECO:0000256" key="1">
    <source>
        <dbReference type="PROSITE-ProRule" id="PRU00047"/>
    </source>
</evidence>
<dbReference type="SMART" id="SM00343">
    <property type="entry name" value="ZnF_C2HC"/>
    <property type="match status" value="1"/>
</dbReference>
<feature type="domain" description="CCHC-type" evidence="3">
    <location>
        <begin position="376"/>
        <end position="390"/>
    </location>
</feature>
<organism evidence="4">
    <name type="scientific">Nyssomyia neivai</name>
    <dbReference type="NCBI Taxonomy" id="330878"/>
    <lineage>
        <taxon>Eukaryota</taxon>
        <taxon>Metazoa</taxon>
        <taxon>Ecdysozoa</taxon>
        <taxon>Arthropoda</taxon>
        <taxon>Hexapoda</taxon>
        <taxon>Insecta</taxon>
        <taxon>Pterygota</taxon>
        <taxon>Neoptera</taxon>
        <taxon>Endopterygota</taxon>
        <taxon>Diptera</taxon>
        <taxon>Nematocera</taxon>
        <taxon>Psychodoidea</taxon>
        <taxon>Psychodidae</taxon>
        <taxon>Nyssomyia</taxon>
    </lineage>
</organism>
<dbReference type="Pfam" id="PF03564">
    <property type="entry name" value="DUF1759"/>
    <property type="match status" value="1"/>
</dbReference>
<feature type="region of interest" description="Disordered" evidence="2">
    <location>
        <begin position="20"/>
        <end position="59"/>
    </location>
</feature>
<keyword evidence="1" id="KW-0862">Zinc</keyword>
<dbReference type="EMBL" id="GFDF01007760">
    <property type="protein sequence ID" value="JAV06324.1"/>
    <property type="molecule type" value="Transcribed_RNA"/>
</dbReference>
<evidence type="ECO:0000259" key="3">
    <source>
        <dbReference type="PROSITE" id="PS50158"/>
    </source>
</evidence>
<dbReference type="AlphaFoldDB" id="A0A1L8DJ10"/>
<dbReference type="PANTHER" id="PTHR47331">
    <property type="entry name" value="PHD-TYPE DOMAIN-CONTAINING PROTEIN"/>
    <property type="match status" value="1"/>
</dbReference>
<dbReference type="PANTHER" id="PTHR47331:SF5">
    <property type="entry name" value="RIBONUCLEASE H"/>
    <property type="match status" value="1"/>
</dbReference>
<evidence type="ECO:0000256" key="2">
    <source>
        <dbReference type="SAM" id="MobiDB-lite"/>
    </source>
</evidence>
<protein>
    <submittedName>
        <fullName evidence="4">Putative bel-1 dta-i</fullName>
    </submittedName>
</protein>
<name>A0A1L8DJ10_9DIPT</name>
<keyword evidence="1" id="KW-0479">Metal-binding</keyword>
<dbReference type="GO" id="GO:0003676">
    <property type="term" value="F:nucleic acid binding"/>
    <property type="evidence" value="ECO:0007669"/>
    <property type="project" value="InterPro"/>
</dbReference>